<gene>
    <name evidence="1" type="ORF">LA66_06155</name>
</gene>
<reference evidence="1 2" key="1">
    <citation type="submission" date="2014-09" db="EMBL/GenBank/DDBJ databases">
        <title>Isolation and characterization of Aurantimonas altamirensis ON-56566 from clinical sample following a dog bite.</title>
        <authorList>
            <person name="Eshaghi A."/>
            <person name="Li A."/>
            <person name="Shahinas D."/>
            <person name="Bahn P."/>
            <person name="Kus J.V."/>
            <person name="Patel S.N."/>
        </authorList>
    </citation>
    <scope>NUCLEOTIDE SEQUENCE [LARGE SCALE GENOMIC DNA]</scope>
    <source>
        <strain evidence="1 2">ON-56566</strain>
    </source>
</reference>
<organism evidence="1 2">
    <name type="scientific">Aureimonas altamirensis</name>
    <dbReference type="NCBI Taxonomy" id="370622"/>
    <lineage>
        <taxon>Bacteria</taxon>
        <taxon>Pseudomonadati</taxon>
        <taxon>Pseudomonadota</taxon>
        <taxon>Alphaproteobacteria</taxon>
        <taxon>Hyphomicrobiales</taxon>
        <taxon>Aurantimonadaceae</taxon>
        <taxon>Aureimonas</taxon>
    </lineage>
</organism>
<dbReference type="OrthoDB" id="197113at2"/>
<dbReference type="InterPro" id="IPR016155">
    <property type="entry name" value="Mopterin_synth/thiamin_S_b"/>
</dbReference>
<protein>
    <recommendedName>
        <fullName evidence="3">Thiamine biosynthesis protein ThiS</fullName>
    </recommendedName>
</protein>
<dbReference type="RefSeq" id="WP_039189647.1">
    <property type="nucleotide sequence ID" value="NZ_JRFJ01000001.1"/>
</dbReference>
<dbReference type="PANTHER" id="PTHR34472:SF1">
    <property type="entry name" value="SULFUR CARRIER PROTEIN THIS"/>
    <property type="match status" value="1"/>
</dbReference>
<name>A0A0B1QB77_9HYPH</name>
<dbReference type="AlphaFoldDB" id="A0A0B1QB77"/>
<evidence type="ECO:0000313" key="1">
    <source>
        <dbReference type="EMBL" id="KHJ56172.1"/>
    </source>
</evidence>
<proteinExistence type="predicted"/>
<dbReference type="STRING" id="370622.LA66_06155"/>
<comment type="caution">
    <text evidence="1">The sequence shown here is derived from an EMBL/GenBank/DDBJ whole genome shotgun (WGS) entry which is preliminary data.</text>
</comment>
<sequence>MRLIINGEYKDCTATDIAGLLQELGHDEALVATALNEDFVPRAARGHTRLSENDAVEIVSPMQGG</sequence>
<dbReference type="Gene3D" id="3.10.20.30">
    <property type="match status" value="1"/>
</dbReference>
<dbReference type="PANTHER" id="PTHR34472">
    <property type="entry name" value="SULFUR CARRIER PROTEIN THIS"/>
    <property type="match status" value="1"/>
</dbReference>
<dbReference type="InterPro" id="IPR012675">
    <property type="entry name" value="Beta-grasp_dom_sf"/>
</dbReference>
<dbReference type="InterPro" id="IPR003749">
    <property type="entry name" value="ThiS/MoaD-like"/>
</dbReference>
<dbReference type="Pfam" id="PF02597">
    <property type="entry name" value="ThiS"/>
    <property type="match status" value="1"/>
</dbReference>
<evidence type="ECO:0000313" key="2">
    <source>
        <dbReference type="Proteomes" id="UP000030826"/>
    </source>
</evidence>
<accession>A0A0B1QB77</accession>
<dbReference type="InterPro" id="IPR010035">
    <property type="entry name" value="Thi_S"/>
</dbReference>
<dbReference type="SUPFAM" id="SSF54285">
    <property type="entry name" value="MoaD/ThiS"/>
    <property type="match status" value="1"/>
</dbReference>
<dbReference type="Proteomes" id="UP000030826">
    <property type="component" value="Unassembled WGS sequence"/>
</dbReference>
<dbReference type="CDD" id="cd00565">
    <property type="entry name" value="Ubl_ThiS"/>
    <property type="match status" value="1"/>
</dbReference>
<dbReference type="NCBIfam" id="TIGR01683">
    <property type="entry name" value="thiS"/>
    <property type="match status" value="1"/>
</dbReference>
<dbReference type="EMBL" id="JRFJ01000001">
    <property type="protein sequence ID" value="KHJ56172.1"/>
    <property type="molecule type" value="Genomic_DNA"/>
</dbReference>
<evidence type="ECO:0008006" key="3">
    <source>
        <dbReference type="Google" id="ProtNLM"/>
    </source>
</evidence>